<accession>A0A165F876</accession>
<dbReference type="RefSeq" id="XP_040766316.1">
    <property type="nucleotide sequence ID" value="XM_040914296.1"/>
</dbReference>
<keyword evidence="3" id="KW-1185">Reference proteome</keyword>
<evidence type="ECO:0000256" key="1">
    <source>
        <dbReference type="SAM" id="MobiDB-lite"/>
    </source>
</evidence>
<evidence type="ECO:0000313" key="2">
    <source>
        <dbReference type="EMBL" id="KZT08576.1"/>
    </source>
</evidence>
<organism evidence="2 3">
    <name type="scientific">Laetiporus sulphureus 93-53</name>
    <dbReference type="NCBI Taxonomy" id="1314785"/>
    <lineage>
        <taxon>Eukaryota</taxon>
        <taxon>Fungi</taxon>
        <taxon>Dikarya</taxon>
        <taxon>Basidiomycota</taxon>
        <taxon>Agaricomycotina</taxon>
        <taxon>Agaricomycetes</taxon>
        <taxon>Polyporales</taxon>
        <taxon>Laetiporus</taxon>
    </lineage>
</organism>
<proteinExistence type="predicted"/>
<protein>
    <submittedName>
        <fullName evidence="2">Uncharacterized protein</fullName>
    </submittedName>
</protein>
<dbReference type="EMBL" id="KV427614">
    <property type="protein sequence ID" value="KZT08576.1"/>
    <property type="molecule type" value="Genomic_DNA"/>
</dbReference>
<feature type="region of interest" description="Disordered" evidence="1">
    <location>
        <begin position="75"/>
        <end position="113"/>
    </location>
</feature>
<dbReference type="Proteomes" id="UP000076871">
    <property type="component" value="Unassembled WGS sequence"/>
</dbReference>
<dbReference type="AlphaFoldDB" id="A0A165F876"/>
<evidence type="ECO:0000313" key="3">
    <source>
        <dbReference type="Proteomes" id="UP000076871"/>
    </source>
</evidence>
<sequence>MSTQSKVVKNGREKAEEPTDVDIELKNQKKRLVYSAMSEEDLHSIRKAMASIPNAKELPQSTLHEPNDLIIQPLRTPETKHARIGKGIDSRALKRKRTDEEIETAETRALEEH</sequence>
<dbReference type="InParanoid" id="A0A165F876"/>
<dbReference type="GeneID" id="63831323"/>
<gene>
    <name evidence="2" type="ORF">LAESUDRAFT_811197</name>
</gene>
<name>A0A165F876_9APHY</name>
<reference evidence="2 3" key="1">
    <citation type="journal article" date="2016" name="Mol. Biol. Evol.">
        <title>Comparative Genomics of Early-Diverging Mushroom-Forming Fungi Provides Insights into the Origins of Lignocellulose Decay Capabilities.</title>
        <authorList>
            <person name="Nagy L.G."/>
            <person name="Riley R."/>
            <person name="Tritt A."/>
            <person name="Adam C."/>
            <person name="Daum C."/>
            <person name="Floudas D."/>
            <person name="Sun H."/>
            <person name="Yadav J.S."/>
            <person name="Pangilinan J."/>
            <person name="Larsson K.H."/>
            <person name="Matsuura K."/>
            <person name="Barry K."/>
            <person name="Labutti K."/>
            <person name="Kuo R."/>
            <person name="Ohm R.A."/>
            <person name="Bhattacharya S.S."/>
            <person name="Shirouzu T."/>
            <person name="Yoshinaga Y."/>
            <person name="Martin F.M."/>
            <person name="Grigoriev I.V."/>
            <person name="Hibbett D.S."/>
        </authorList>
    </citation>
    <scope>NUCLEOTIDE SEQUENCE [LARGE SCALE GENOMIC DNA]</scope>
    <source>
        <strain evidence="2 3">93-53</strain>
    </source>
</reference>
<feature type="compositionally biased region" description="Basic and acidic residues" evidence="1">
    <location>
        <begin position="77"/>
        <end position="92"/>
    </location>
</feature>